<dbReference type="PhylomeDB" id="A7REX8"/>
<dbReference type="InParanoid" id="A7REX8"/>
<feature type="region of interest" description="Disordered" evidence="1">
    <location>
        <begin position="1"/>
        <end position="47"/>
    </location>
</feature>
<feature type="compositionally biased region" description="Pro residues" evidence="1">
    <location>
        <begin position="15"/>
        <end position="29"/>
    </location>
</feature>
<organism evidence="2 3">
    <name type="scientific">Nematostella vectensis</name>
    <name type="common">Starlet sea anemone</name>
    <dbReference type="NCBI Taxonomy" id="45351"/>
    <lineage>
        <taxon>Eukaryota</taxon>
        <taxon>Metazoa</taxon>
        <taxon>Cnidaria</taxon>
        <taxon>Anthozoa</taxon>
        <taxon>Hexacorallia</taxon>
        <taxon>Actiniaria</taxon>
        <taxon>Edwardsiidae</taxon>
        <taxon>Nematostella</taxon>
    </lineage>
</organism>
<gene>
    <name evidence="2" type="ORF">NEMVEDRAFT_v1g196176</name>
</gene>
<dbReference type="Proteomes" id="UP000001593">
    <property type="component" value="Unassembled WGS sequence"/>
</dbReference>
<feature type="region of interest" description="Disordered" evidence="1">
    <location>
        <begin position="489"/>
        <end position="512"/>
    </location>
</feature>
<dbReference type="AlphaFoldDB" id="A7REX8"/>
<feature type="region of interest" description="Disordered" evidence="1">
    <location>
        <begin position="1208"/>
        <end position="1257"/>
    </location>
</feature>
<feature type="compositionally biased region" description="Basic residues" evidence="1">
    <location>
        <begin position="1134"/>
        <end position="1144"/>
    </location>
</feature>
<feature type="region of interest" description="Disordered" evidence="1">
    <location>
        <begin position="346"/>
        <end position="443"/>
    </location>
</feature>
<feature type="compositionally biased region" description="Polar residues" evidence="1">
    <location>
        <begin position="362"/>
        <end position="386"/>
    </location>
</feature>
<feature type="compositionally biased region" description="Basic and acidic residues" evidence="1">
    <location>
        <begin position="1236"/>
        <end position="1247"/>
    </location>
</feature>
<feature type="compositionally biased region" description="Basic residues" evidence="1">
    <location>
        <begin position="1008"/>
        <end position="1034"/>
    </location>
</feature>
<evidence type="ECO:0000256" key="1">
    <source>
        <dbReference type="SAM" id="MobiDB-lite"/>
    </source>
</evidence>
<feature type="region of interest" description="Disordered" evidence="1">
    <location>
        <begin position="757"/>
        <end position="785"/>
    </location>
</feature>
<feature type="compositionally biased region" description="Polar residues" evidence="1">
    <location>
        <begin position="492"/>
        <end position="512"/>
    </location>
</feature>
<feature type="compositionally biased region" description="Basic and acidic residues" evidence="1">
    <location>
        <begin position="995"/>
        <end position="1007"/>
    </location>
</feature>
<protein>
    <submittedName>
        <fullName evidence="2">Uncharacterized protein</fullName>
    </submittedName>
</protein>
<accession>A7REX8</accession>
<dbReference type="OMA" id="HYINHEP"/>
<feature type="compositionally biased region" description="Acidic residues" evidence="1">
    <location>
        <begin position="959"/>
        <end position="974"/>
    </location>
</feature>
<feature type="compositionally biased region" description="Basic and acidic residues" evidence="1">
    <location>
        <begin position="914"/>
        <end position="931"/>
    </location>
</feature>
<feature type="compositionally biased region" description="Polar residues" evidence="1">
    <location>
        <begin position="402"/>
        <end position="414"/>
    </location>
</feature>
<feature type="region of interest" description="Disordered" evidence="1">
    <location>
        <begin position="815"/>
        <end position="1075"/>
    </location>
</feature>
<proteinExistence type="predicted"/>
<dbReference type="STRING" id="45351.A7REX8"/>
<dbReference type="HOGENOM" id="CLU_265213_0_0_1"/>
<feature type="compositionally biased region" description="Basic and acidic residues" evidence="1">
    <location>
        <begin position="821"/>
        <end position="830"/>
    </location>
</feature>
<dbReference type="EMBL" id="DS469507">
    <property type="protein sequence ID" value="EDO49870.1"/>
    <property type="molecule type" value="Genomic_DNA"/>
</dbReference>
<feature type="compositionally biased region" description="Basic and acidic residues" evidence="1">
    <location>
        <begin position="419"/>
        <end position="433"/>
    </location>
</feature>
<reference evidence="2 3" key="1">
    <citation type="journal article" date="2007" name="Science">
        <title>Sea anemone genome reveals ancestral eumetazoan gene repertoire and genomic organization.</title>
        <authorList>
            <person name="Putnam N.H."/>
            <person name="Srivastava M."/>
            <person name="Hellsten U."/>
            <person name="Dirks B."/>
            <person name="Chapman J."/>
            <person name="Salamov A."/>
            <person name="Terry A."/>
            <person name="Shapiro H."/>
            <person name="Lindquist E."/>
            <person name="Kapitonov V.V."/>
            <person name="Jurka J."/>
            <person name="Genikhovich G."/>
            <person name="Grigoriev I.V."/>
            <person name="Lucas S.M."/>
            <person name="Steele R.E."/>
            <person name="Finnerty J.R."/>
            <person name="Technau U."/>
            <person name="Martindale M.Q."/>
            <person name="Rokhsar D.S."/>
        </authorList>
    </citation>
    <scope>NUCLEOTIDE SEQUENCE [LARGE SCALE GENOMIC DNA]</scope>
    <source>
        <strain evidence="3">CH2 X CH6</strain>
    </source>
</reference>
<evidence type="ECO:0000313" key="2">
    <source>
        <dbReference type="EMBL" id="EDO49870.1"/>
    </source>
</evidence>
<evidence type="ECO:0000313" key="3">
    <source>
        <dbReference type="Proteomes" id="UP000001593"/>
    </source>
</evidence>
<feature type="compositionally biased region" description="Polar residues" evidence="1">
    <location>
        <begin position="1208"/>
        <end position="1219"/>
    </location>
</feature>
<keyword evidence="3" id="KW-1185">Reference proteome</keyword>
<feature type="region of interest" description="Disordered" evidence="1">
    <location>
        <begin position="1126"/>
        <end position="1165"/>
    </location>
</feature>
<feature type="compositionally biased region" description="Basic and acidic residues" evidence="1">
    <location>
        <begin position="949"/>
        <end position="958"/>
    </location>
</feature>
<feature type="compositionally biased region" description="Polar residues" evidence="1">
    <location>
        <begin position="850"/>
        <end position="866"/>
    </location>
</feature>
<name>A7REX8_NEMVE</name>
<sequence length="1257" mass="137255">MSDSGMQSLDDILNNPPPLVPPTTEPWPRPRCTSSQRAEPAPFPNSILFSGNRRPSLLEFLHPNFRASLKLHRSESIQGRTNSETMPTSSENIEKAGASNVPVKFDVGGIAETTKRAKARVRAIVKKGSVVKVPVFQTKQGRVSQGKAESVKKTVGTKIDAAASSPGATTNKKANELPTGANMALELLCSKNDGIVPEKNAADKNAWQTNSKASQCVENKKAIEEMINEIRLSKPEHKTQKITILSSSTKQAPFVTLPGSGTSWSTSTIYPGSVAESNQTMHTKDKQSGSGCEFNQTMKRADPGSISESVDIVDKVSASGTGSYQTLERVYPRSLSESVDIVDRVSGSRSNKTMGAVAPGSISESNQTVHTQATESGSGTVSSQTTERVDPESVDLVDNMPASGSNQTIPTTDPGSIEESNHMVHAKDKESGSERGSSLTMERVDPGSLFVSVDKGDNIPGSISNQTMSTLNPESVADSSQFIDTVDPVSLSKESGSGAQSTQTMSTLNPGSVAELSQSIKTLDSVSVSNQSMDPVDSLSGSVDILDKESGSRQMMDTMDQGCVLESNQAMHIVDNGSKSSQTLDTADSGSASGFNQTVEKVVKKPEALPIMPIEQTFEDDSTILTKRSSTRRHIPKGALFGAISAGRPRQLGSRIPLRSESFSPSFKRLTRLRDPQVIQLSSKPVSVTHSQATTGLQSNDIVDSVGEIGDSPVDKLDKELSEIIKSYSTGLEKLLNDADDATGEAIDKNLLEAPPIEDHRELSRPDTKRINTALDKAEKRRDVRGHQEVIICSKEKEEQSLRETNVLCFERAESPVNRTESSKGTRDQDQTNQEKCSKSGMHQADVNDSDNNWIQLDNKTTGNKTEPSKGLKQLQGETNQEKNHKKGMQQTCTHDTDSDEGSGSVQELVFSDSDDKSDSEEYHYLEESIHQDGLVGGESDGSQACGRQNDEDIKADQESEEGEVFSETDEDGQVVDQPTDIKQKSENVSVLVKPDCKQDAVKEQKPSGRKLKRKLYKQRKRQEKFKKIEKKKAIREQKQQKAAIQRYNLRNTTRKCEDDSMASAPDQHEVKVSDKVVKRTEDVKPAKSSSLLDAVSNMAVDVTVAASEKSKPELSFFKELVKKKTRGGSQSAKKLKKKMKRWRDRQQMLAQRETARPREPPPRPICTFYIEGRCNKFLAEEKVAEMARSTLQQAALETVTPLPTSATIETNTRYSLRSGSKRPSHLDDGTGSDVKSARRDEGHEGKAFVPGIFREV</sequence>